<evidence type="ECO:0008006" key="4">
    <source>
        <dbReference type="Google" id="ProtNLM"/>
    </source>
</evidence>
<name>A0ABY5Y2G2_9BACT</name>
<organism evidence="2 3">
    <name type="scientific">Taurinivorans muris</name>
    <dbReference type="NCBI Taxonomy" id="2787751"/>
    <lineage>
        <taxon>Bacteria</taxon>
        <taxon>Pseudomonadati</taxon>
        <taxon>Thermodesulfobacteriota</taxon>
        <taxon>Desulfovibrionia</taxon>
        <taxon>Desulfovibrionales</taxon>
        <taxon>Desulfovibrionaceae</taxon>
        <taxon>Taurinivorans</taxon>
    </lineage>
</organism>
<dbReference type="Gene3D" id="1.10.260.40">
    <property type="entry name" value="lambda repressor-like DNA-binding domains"/>
    <property type="match status" value="1"/>
</dbReference>
<gene>
    <name evidence="2" type="ORF">JBF11_03420</name>
</gene>
<dbReference type="InterPro" id="IPR010982">
    <property type="entry name" value="Lambda_DNA-bd_dom_sf"/>
</dbReference>
<protein>
    <recommendedName>
        <fullName evidence="4">HTH cro/C1-type domain-containing protein</fullName>
    </recommendedName>
</protein>
<reference evidence="2" key="1">
    <citation type="submission" date="2020-12" db="EMBL/GenBank/DDBJ databases">
        <title>Taurinivorans muris gen. nov., sp. nov., fundamental and realized metabolic niche of a ubiquitous sulfidogenic bacterium in the murine intestine.</title>
        <authorList>
            <person name="Ye H."/>
            <person name="Hanson B.T."/>
            <person name="Loy A."/>
        </authorList>
    </citation>
    <scope>NUCLEOTIDE SEQUENCE</scope>
    <source>
        <strain evidence="2">LT0009</strain>
    </source>
</reference>
<dbReference type="EMBL" id="CP065938">
    <property type="protein sequence ID" value="UWX06375.1"/>
    <property type="molecule type" value="Genomic_DNA"/>
</dbReference>
<proteinExistence type="predicted"/>
<accession>A0ABY5Y2G2</accession>
<dbReference type="RefSeq" id="WP_334315980.1">
    <property type="nucleotide sequence ID" value="NZ_CP065938.1"/>
</dbReference>
<evidence type="ECO:0000313" key="3">
    <source>
        <dbReference type="Proteomes" id="UP001058120"/>
    </source>
</evidence>
<dbReference type="Proteomes" id="UP001058120">
    <property type="component" value="Chromosome"/>
</dbReference>
<evidence type="ECO:0000256" key="1">
    <source>
        <dbReference type="SAM" id="Coils"/>
    </source>
</evidence>
<feature type="coiled-coil region" evidence="1">
    <location>
        <begin position="75"/>
        <end position="109"/>
    </location>
</feature>
<keyword evidence="3" id="KW-1185">Reference proteome</keyword>
<evidence type="ECO:0000313" key="2">
    <source>
        <dbReference type="EMBL" id="UWX06375.1"/>
    </source>
</evidence>
<keyword evidence="1" id="KW-0175">Coiled coil</keyword>
<sequence>MQLFERVKALAKAKEKSANALAQKLNIPQTTFNGYLKESRQNNLWEILPNILELYPDVSRDWLYFGDGDMLLQNEKASPENIRELKNKIQELEQELSEANRLNRQLTTKLLIEGTADKDLGGIANG</sequence>